<comment type="caution">
    <text evidence="3">The sequence shown here is derived from an EMBL/GenBank/DDBJ whole genome shotgun (WGS) entry which is preliminary data.</text>
</comment>
<dbReference type="Proteomes" id="UP000821866">
    <property type="component" value="Chromosome 1"/>
</dbReference>
<dbReference type="PANTHER" id="PTHR47055:SF3">
    <property type="entry name" value="PHORBOL-ESTER_DAG-TYPE DOMAIN-CONTAINING PROTEIN"/>
    <property type="match status" value="1"/>
</dbReference>
<reference evidence="3" key="2">
    <citation type="submission" date="2021-09" db="EMBL/GenBank/DDBJ databases">
        <authorList>
            <person name="Jia N."/>
            <person name="Wang J."/>
            <person name="Shi W."/>
            <person name="Du L."/>
            <person name="Sun Y."/>
            <person name="Zhan W."/>
            <person name="Jiang J."/>
            <person name="Wang Q."/>
            <person name="Zhang B."/>
            <person name="Ji P."/>
            <person name="Sakyi L.B."/>
            <person name="Cui X."/>
            <person name="Yuan T."/>
            <person name="Jiang B."/>
            <person name="Yang W."/>
            <person name="Lam T.T.-Y."/>
            <person name="Chang Q."/>
            <person name="Ding S."/>
            <person name="Wang X."/>
            <person name="Zhu J."/>
            <person name="Ruan X."/>
            <person name="Zhao L."/>
            <person name="Wei J."/>
            <person name="Que T."/>
            <person name="Du C."/>
            <person name="Cheng J."/>
            <person name="Dai P."/>
            <person name="Han X."/>
            <person name="Huang E."/>
            <person name="Gao Y."/>
            <person name="Liu J."/>
            <person name="Shao H."/>
            <person name="Ye R."/>
            <person name="Li L."/>
            <person name="Wei W."/>
            <person name="Wang X."/>
            <person name="Wang C."/>
            <person name="Huo Q."/>
            <person name="Li W."/>
            <person name="Guo W."/>
            <person name="Chen H."/>
            <person name="Chen S."/>
            <person name="Zhou L."/>
            <person name="Zhou L."/>
            <person name="Ni X."/>
            <person name="Tian J."/>
            <person name="Zhou Y."/>
            <person name="Sheng Y."/>
            <person name="Liu T."/>
            <person name="Pan Y."/>
            <person name="Xia L."/>
            <person name="Li J."/>
            <person name="Zhao F."/>
            <person name="Cao W."/>
        </authorList>
    </citation>
    <scope>NUCLEOTIDE SEQUENCE</scope>
    <source>
        <strain evidence="3">Rmic-2018</strain>
        <tissue evidence="3">Larvae</tissue>
    </source>
</reference>
<dbReference type="GO" id="GO:0043565">
    <property type="term" value="F:sequence-specific DNA binding"/>
    <property type="evidence" value="ECO:0007669"/>
    <property type="project" value="TreeGrafter"/>
</dbReference>
<organism evidence="3 4">
    <name type="scientific">Rhipicephalus microplus</name>
    <name type="common">Cattle tick</name>
    <name type="synonym">Boophilus microplus</name>
    <dbReference type="NCBI Taxonomy" id="6941"/>
    <lineage>
        <taxon>Eukaryota</taxon>
        <taxon>Metazoa</taxon>
        <taxon>Ecdysozoa</taxon>
        <taxon>Arthropoda</taxon>
        <taxon>Chelicerata</taxon>
        <taxon>Arachnida</taxon>
        <taxon>Acari</taxon>
        <taxon>Parasitiformes</taxon>
        <taxon>Ixodida</taxon>
        <taxon>Ixodoidea</taxon>
        <taxon>Ixodidae</taxon>
        <taxon>Rhipicephalinae</taxon>
        <taxon>Rhipicephalus</taxon>
        <taxon>Boophilus</taxon>
    </lineage>
</organism>
<keyword evidence="4" id="KW-1185">Reference proteome</keyword>
<accession>A0A9J6F0V4</accession>
<dbReference type="Pfam" id="PF13843">
    <property type="entry name" value="DDE_Tnp_1_7"/>
    <property type="match status" value="1"/>
</dbReference>
<dbReference type="EMBL" id="JABSTU010000001">
    <property type="protein sequence ID" value="KAH8040390.1"/>
    <property type="molecule type" value="Genomic_DNA"/>
</dbReference>
<evidence type="ECO:0000259" key="2">
    <source>
        <dbReference type="Pfam" id="PF13843"/>
    </source>
</evidence>
<reference evidence="3" key="1">
    <citation type="journal article" date="2020" name="Cell">
        <title>Large-Scale Comparative Analyses of Tick Genomes Elucidate Their Genetic Diversity and Vector Capacities.</title>
        <authorList>
            <consortium name="Tick Genome and Microbiome Consortium (TIGMIC)"/>
            <person name="Jia N."/>
            <person name="Wang J."/>
            <person name="Shi W."/>
            <person name="Du L."/>
            <person name="Sun Y."/>
            <person name="Zhan W."/>
            <person name="Jiang J.F."/>
            <person name="Wang Q."/>
            <person name="Zhang B."/>
            <person name="Ji P."/>
            <person name="Bell-Sakyi L."/>
            <person name="Cui X.M."/>
            <person name="Yuan T.T."/>
            <person name="Jiang B.G."/>
            <person name="Yang W.F."/>
            <person name="Lam T.T."/>
            <person name="Chang Q.C."/>
            <person name="Ding S.J."/>
            <person name="Wang X.J."/>
            <person name="Zhu J.G."/>
            <person name="Ruan X.D."/>
            <person name="Zhao L."/>
            <person name="Wei J.T."/>
            <person name="Ye R.Z."/>
            <person name="Que T.C."/>
            <person name="Du C.H."/>
            <person name="Zhou Y.H."/>
            <person name="Cheng J.X."/>
            <person name="Dai P.F."/>
            <person name="Guo W.B."/>
            <person name="Han X.H."/>
            <person name="Huang E.J."/>
            <person name="Li L.F."/>
            <person name="Wei W."/>
            <person name="Gao Y.C."/>
            <person name="Liu J.Z."/>
            <person name="Shao H.Z."/>
            <person name="Wang X."/>
            <person name="Wang C.C."/>
            <person name="Yang T.C."/>
            <person name="Huo Q.B."/>
            <person name="Li W."/>
            <person name="Chen H.Y."/>
            <person name="Chen S.E."/>
            <person name="Zhou L.G."/>
            <person name="Ni X.B."/>
            <person name="Tian J.H."/>
            <person name="Sheng Y."/>
            <person name="Liu T."/>
            <person name="Pan Y.S."/>
            <person name="Xia L.Y."/>
            <person name="Li J."/>
            <person name="Zhao F."/>
            <person name="Cao W.C."/>
        </authorList>
    </citation>
    <scope>NUCLEOTIDE SEQUENCE</scope>
    <source>
        <strain evidence="3">Rmic-2018</strain>
    </source>
</reference>
<feature type="domain" description="PiggyBac transposable element-derived protein" evidence="2">
    <location>
        <begin position="139"/>
        <end position="200"/>
    </location>
</feature>
<feature type="compositionally biased region" description="Low complexity" evidence="1">
    <location>
        <begin position="45"/>
        <end position="57"/>
    </location>
</feature>
<gene>
    <name evidence="3" type="ORF">HPB51_010170</name>
</gene>
<feature type="region of interest" description="Disordered" evidence="1">
    <location>
        <begin position="45"/>
        <end position="70"/>
    </location>
</feature>
<protein>
    <recommendedName>
        <fullName evidence="2">PiggyBac transposable element-derived protein domain-containing protein</fullName>
    </recommendedName>
</protein>
<evidence type="ECO:0000313" key="3">
    <source>
        <dbReference type="EMBL" id="KAH8040390.1"/>
    </source>
</evidence>
<dbReference type="InterPro" id="IPR029526">
    <property type="entry name" value="PGBD"/>
</dbReference>
<evidence type="ECO:0000313" key="4">
    <source>
        <dbReference type="Proteomes" id="UP000821866"/>
    </source>
</evidence>
<evidence type="ECO:0000256" key="1">
    <source>
        <dbReference type="SAM" id="MobiDB-lite"/>
    </source>
</evidence>
<name>A0A9J6F0V4_RHIMP</name>
<dbReference type="InterPro" id="IPR052638">
    <property type="entry name" value="PiggyBac_TE-derived"/>
</dbReference>
<proteinExistence type="predicted"/>
<sequence>MGPRVSTRYLEFRSFVLIVRGALQATATLVGGVLITGAAATAAAASHQPTASQASESGGERRRKKRRRLDTHVESVRWKFTGIEMRRKMARCAPALKRAKVPAIKWKAMKLEYNRTNSTDGARQRAAKLRALYAGYSTSQIFSTILDDEILTHIIIQTDSYAKQKNEHGFSLDLDELKKFIGILMLSGYHSLPRQKLYWCV</sequence>
<dbReference type="AlphaFoldDB" id="A0A9J6F0V4"/>
<dbReference type="PANTHER" id="PTHR47055">
    <property type="entry name" value="DDE_TNP_1_7 DOMAIN-CONTAINING PROTEIN"/>
    <property type="match status" value="1"/>
</dbReference>